<evidence type="ECO:0000313" key="5">
    <source>
        <dbReference type="Proteomes" id="UP000623129"/>
    </source>
</evidence>
<dbReference type="Pfam" id="PF13499">
    <property type="entry name" value="EF-hand_7"/>
    <property type="match status" value="2"/>
</dbReference>
<dbReference type="InterPro" id="IPR050145">
    <property type="entry name" value="Centrin_CML-like"/>
</dbReference>
<dbReference type="Gene3D" id="1.10.238.10">
    <property type="entry name" value="EF-hand"/>
    <property type="match status" value="2"/>
</dbReference>
<keyword evidence="5" id="KW-1185">Reference proteome</keyword>
<dbReference type="InterPro" id="IPR002048">
    <property type="entry name" value="EF_hand_dom"/>
</dbReference>
<feature type="domain" description="EF-hand" evidence="3">
    <location>
        <begin position="52"/>
        <end position="82"/>
    </location>
</feature>
<reference evidence="4" key="1">
    <citation type="submission" date="2020-01" db="EMBL/GenBank/DDBJ databases">
        <title>Genome sequence of Kobresia littledalei, the first chromosome-level genome in the family Cyperaceae.</title>
        <authorList>
            <person name="Qu G."/>
        </authorList>
    </citation>
    <scope>NUCLEOTIDE SEQUENCE</scope>
    <source>
        <strain evidence="4">C.B.Clarke</strain>
        <tissue evidence="4">Leaf</tissue>
    </source>
</reference>
<dbReference type="PROSITE" id="PS00018">
    <property type="entry name" value="EF_HAND_1"/>
    <property type="match status" value="2"/>
</dbReference>
<proteinExistence type="predicted"/>
<dbReference type="AlphaFoldDB" id="A0A833V1P0"/>
<evidence type="ECO:0000259" key="3">
    <source>
        <dbReference type="PROSITE" id="PS50222"/>
    </source>
</evidence>
<dbReference type="OrthoDB" id="26525at2759"/>
<keyword evidence="1" id="KW-0677">Repeat</keyword>
<dbReference type="EMBL" id="SWLB01000024">
    <property type="protein sequence ID" value="KAF3322661.1"/>
    <property type="molecule type" value="Genomic_DNA"/>
</dbReference>
<protein>
    <submittedName>
        <fullName evidence="4">Calmodulin-like protein</fullName>
    </submittedName>
</protein>
<evidence type="ECO:0000256" key="1">
    <source>
        <dbReference type="ARBA" id="ARBA00022737"/>
    </source>
</evidence>
<dbReference type="SUPFAM" id="SSF47473">
    <property type="entry name" value="EF-hand"/>
    <property type="match status" value="1"/>
</dbReference>
<dbReference type="PANTHER" id="PTHR23050">
    <property type="entry name" value="CALCIUM BINDING PROTEIN"/>
    <property type="match status" value="1"/>
</dbReference>
<gene>
    <name evidence="4" type="ORF">FCM35_KLT12650</name>
</gene>
<accession>A0A833V1P0</accession>
<dbReference type="PROSITE" id="PS50222">
    <property type="entry name" value="EF_HAND_2"/>
    <property type="match status" value="3"/>
</dbReference>
<dbReference type="GO" id="GO:0043226">
    <property type="term" value="C:organelle"/>
    <property type="evidence" value="ECO:0007669"/>
    <property type="project" value="UniProtKB-ARBA"/>
</dbReference>
<name>A0A833V1P0_9POAL</name>
<dbReference type="InterPro" id="IPR011992">
    <property type="entry name" value="EF-hand-dom_pair"/>
</dbReference>
<dbReference type="InterPro" id="IPR018247">
    <property type="entry name" value="EF_Hand_1_Ca_BS"/>
</dbReference>
<evidence type="ECO:0000256" key="2">
    <source>
        <dbReference type="ARBA" id="ARBA00022837"/>
    </source>
</evidence>
<organism evidence="4 5">
    <name type="scientific">Carex littledalei</name>
    <dbReference type="NCBI Taxonomy" id="544730"/>
    <lineage>
        <taxon>Eukaryota</taxon>
        <taxon>Viridiplantae</taxon>
        <taxon>Streptophyta</taxon>
        <taxon>Embryophyta</taxon>
        <taxon>Tracheophyta</taxon>
        <taxon>Spermatophyta</taxon>
        <taxon>Magnoliopsida</taxon>
        <taxon>Liliopsida</taxon>
        <taxon>Poales</taxon>
        <taxon>Cyperaceae</taxon>
        <taxon>Cyperoideae</taxon>
        <taxon>Cariceae</taxon>
        <taxon>Carex</taxon>
        <taxon>Carex subgen. Euthyceras</taxon>
    </lineage>
</organism>
<keyword evidence="2" id="KW-0106">Calcium</keyword>
<feature type="domain" description="EF-hand" evidence="3">
    <location>
        <begin position="14"/>
        <end position="49"/>
    </location>
</feature>
<feature type="domain" description="EF-hand" evidence="3">
    <location>
        <begin position="86"/>
        <end position="121"/>
    </location>
</feature>
<dbReference type="SMART" id="SM00054">
    <property type="entry name" value="EFh"/>
    <property type="match status" value="4"/>
</dbReference>
<dbReference type="FunFam" id="1.10.238.10:FF:000178">
    <property type="entry name" value="Calmodulin-2 A"/>
    <property type="match status" value="1"/>
</dbReference>
<comment type="caution">
    <text evidence="4">The sequence shown here is derived from an EMBL/GenBank/DDBJ whole genome shotgun (WGS) entry which is preliminary data.</text>
</comment>
<dbReference type="GO" id="GO:0005509">
    <property type="term" value="F:calcium ion binding"/>
    <property type="evidence" value="ECO:0007669"/>
    <property type="project" value="InterPro"/>
</dbReference>
<sequence length="155" mass="17056">MCPSRREPTTPLAVPSPDLRSAFDVLDSDRDGRISLTDLKKFYSDLASSAPISDEDIAAMISTADSDQNGFVDYNEFERVLTQRKRGNSALMEVFQLMDRDGDGKVGFEDLRAHLQMVGLDVGDEEVRAMIDMAGGELDGGVSFDELVKLLQDGF</sequence>
<evidence type="ECO:0000313" key="4">
    <source>
        <dbReference type="EMBL" id="KAF3322661.1"/>
    </source>
</evidence>
<dbReference type="CDD" id="cd00051">
    <property type="entry name" value="EFh"/>
    <property type="match status" value="1"/>
</dbReference>
<dbReference type="Proteomes" id="UP000623129">
    <property type="component" value="Unassembled WGS sequence"/>
</dbReference>